<organism evidence="1 2">
    <name type="scientific">Streptomyces actuosus</name>
    <dbReference type="NCBI Taxonomy" id="1885"/>
    <lineage>
        <taxon>Bacteria</taxon>
        <taxon>Bacillati</taxon>
        <taxon>Actinomycetota</taxon>
        <taxon>Actinomycetes</taxon>
        <taxon>Kitasatosporales</taxon>
        <taxon>Streptomycetaceae</taxon>
        <taxon>Streptomyces</taxon>
    </lineage>
</organism>
<name>A0ABS2VJY5_STRAS</name>
<dbReference type="Pfam" id="PF13669">
    <property type="entry name" value="Glyoxalase_4"/>
    <property type="match status" value="1"/>
</dbReference>
<accession>A0ABS2VJY5</accession>
<dbReference type="InterPro" id="IPR029068">
    <property type="entry name" value="Glyas_Bleomycin-R_OHBP_Dase"/>
</dbReference>
<dbReference type="SUPFAM" id="SSF54593">
    <property type="entry name" value="Glyoxalase/Bleomycin resistance protein/Dihydroxybiphenyl dioxygenase"/>
    <property type="match status" value="1"/>
</dbReference>
<dbReference type="EMBL" id="JAFFZS010000002">
    <property type="protein sequence ID" value="MBN0043422.1"/>
    <property type="molecule type" value="Genomic_DNA"/>
</dbReference>
<dbReference type="Gene3D" id="3.10.180.10">
    <property type="entry name" value="2,3-Dihydroxybiphenyl 1,2-Dioxygenase, domain 1"/>
    <property type="match status" value="1"/>
</dbReference>
<reference evidence="1 2" key="1">
    <citation type="submission" date="2021-02" db="EMBL/GenBank/DDBJ databases">
        <title>Whole genome sequencing of Streptomyces actuosus VRA1.</title>
        <authorList>
            <person name="Sen G."/>
            <person name="Sen A."/>
        </authorList>
    </citation>
    <scope>NUCLEOTIDE SEQUENCE [LARGE SCALE GENOMIC DNA]</scope>
    <source>
        <strain evidence="1 2">VRA1</strain>
    </source>
</reference>
<gene>
    <name evidence="1" type="ORF">JS756_04765</name>
</gene>
<keyword evidence="2" id="KW-1185">Reference proteome</keyword>
<dbReference type="Proteomes" id="UP000788262">
    <property type="component" value="Unassembled WGS sequence"/>
</dbReference>
<evidence type="ECO:0000313" key="1">
    <source>
        <dbReference type="EMBL" id="MBN0043422.1"/>
    </source>
</evidence>
<proteinExistence type="predicted"/>
<sequence>MRELRDAVGVEWAPPRPGRVGDWDFHLVFSRPGPPFIELVEGGPGSPWDASRGPRFHHLGYWTDDLETGSRRLSEGGFPAEFSGCPFGRPYAYHHVHSIGASVELVAAGFQPDFLATWHPGGGPMPALHERPREEQ</sequence>
<evidence type="ECO:0000313" key="2">
    <source>
        <dbReference type="Proteomes" id="UP000788262"/>
    </source>
</evidence>
<comment type="caution">
    <text evidence="1">The sequence shown here is derived from an EMBL/GenBank/DDBJ whole genome shotgun (WGS) entry which is preliminary data.</text>
</comment>
<protein>
    <submittedName>
        <fullName evidence="1">VOC family protein</fullName>
    </submittedName>
</protein>